<comment type="catalytic activity">
    <reaction evidence="8">
        <text>adenosine + phosphate = alpha-D-ribose 1-phosphate + adenine</text>
        <dbReference type="Rhea" id="RHEA:27642"/>
        <dbReference type="ChEBI" id="CHEBI:16335"/>
        <dbReference type="ChEBI" id="CHEBI:16708"/>
        <dbReference type="ChEBI" id="CHEBI:43474"/>
        <dbReference type="ChEBI" id="CHEBI:57720"/>
        <dbReference type="EC" id="2.4.2.1"/>
    </reaction>
    <physiologicalReaction direction="left-to-right" evidence="8">
        <dbReference type="Rhea" id="RHEA:27643"/>
    </physiologicalReaction>
</comment>
<dbReference type="Gene3D" id="3.60.140.10">
    <property type="entry name" value="CNF1/YfiH-like putative cysteine hydrolases"/>
    <property type="match status" value="1"/>
</dbReference>
<comment type="similarity">
    <text evidence="2 10">Belongs to the purine nucleoside phosphorylase YfiH/LACC1 family.</text>
</comment>
<dbReference type="InterPro" id="IPR038371">
    <property type="entry name" value="Cu_polyphenol_OxRdtase_sf"/>
</dbReference>
<dbReference type="GO" id="GO:0017061">
    <property type="term" value="F:S-methyl-5-thioadenosine phosphorylase activity"/>
    <property type="evidence" value="ECO:0007669"/>
    <property type="project" value="UniProtKB-EC"/>
</dbReference>
<dbReference type="PANTHER" id="PTHR30616">
    <property type="entry name" value="UNCHARACTERIZED PROTEIN YFIH"/>
    <property type="match status" value="1"/>
</dbReference>
<evidence type="ECO:0000256" key="2">
    <source>
        <dbReference type="ARBA" id="ARBA00007353"/>
    </source>
</evidence>
<reference evidence="11 12" key="1">
    <citation type="journal article" date="2015" name="Nature">
        <title>rRNA introns, odd ribosomes, and small enigmatic genomes across a large radiation of phyla.</title>
        <authorList>
            <person name="Brown C.T."/>
            <person name="Hug L.A."/>
            <person name="Thomas B.C."/>
            <person name="Sharon I."/>
            <person name="Castelle C.J."/>
            <person name="Singh A."/>
            <person name="Wilkins M.J."/>
            <person name="Williams K.H."/>
            <person name="Banfield J.F."/>
        </authorList>
    </citation>
    <scope>NUCLEOTIDE SEQUENCE [LARGE SCALE GENOMIC DNA]</scope>
</reference>
<evidence type="ECO:0000256" key="10">
    <source>
        <dbReference type="RuleBase" id="RU361274"/>
    </source>
</evidence>
<dbReference type="GO" id="GO:0005507">
    <property type="term" value="F:copper ion binding"/>
    <property type="evidence" value="ECO:0007669"/>
    <property type="project" value="TreeGrafter"/>
</dbReference>
<organism evidence="11 12">
    <name type="scientific">Candidatus Gottesmanbacteria bacterium GW2011_GWA1_43_11</name>
    <dbReference type="NCBI Taxonomy" id="1618436"/>
    <lineage>
        <taxon>Bacteria</taxon>
        <taxon>Candidatus Gottesmaniibacteriota</taxon>
    </lineage>
</organism>
<dbReference type="Pfam" id="PF02578">
    <property type="entry name" value="Cu-oxidase_4"/>
    <property type="match status" value="1"/>
</dbReference>
<dbReference type="CDD" id="cd16833">
    <property type="entry name" value="YfiH"/>
    <property type="match status" value="1"/>
</dbReference>
<keyword evidence="3" id="KW-0808">Transferase</keyword>
<evidence type="ECO:0000256" key="7">
    <source>
        <dbReference type="ARBA" id="ARBA00047989"/>
    </source>
</evidence>
<evidence type="ECO:0000256" key="9">
    <source>
        <dbReference type="ARBA" id="ARBA00049893"/>
    </source>
</evidence>
<gene>
    <name evidence="11" type="ORF">UV59_C0010G0034</name>
</gene>
<dbReference type="GO" id="GO:0016787">
    <property type="term" value="F:hydrolase activity"/>
    <property type="evidence" value="ECO:0007669"/>
    <property type="project" value="UniProtKB-KW"/>
</dbReference>
<dbReference type="Proteomes" id="UP000034543">
    <property type="component" value="Unassembled WGS sequence"/>
</dbReference>
<evidence type="ECO:0000313" key="11">
    <source>
        <dbReference type="EMBL" id="KKS85163.1"/>
    </source>
</evidence>
<evidence type="ECO:0000256" key="1">
    <source>
        <dbReference type="ARBA" id="ARBA00000553"/>
    </source>
</evidence>
<dbReference type="InterPro" id="IPR003730">
    <property type="entry name" value="Cu_polyphenol_OxRdtase"/>
</dbReference>
<evidence type="ECO:0000256" key="8">
    <source>
        <dbReference type="ARBA" id="ARBA00048968"/>
    </source>
</evidence>
<dbReference type="InterPro" id="IPR011324">
    <property type="entry name" value="Cytotoxic_necrot_fac-like_cat"/>
</dbReference>
<dbReference type="SUPFAM" id="SSF64438">
    <property type="entry name" value="CNF1/YfiH-like putative cysteine hydrolases"/>
    <property type="match status" value="1"/>
</dbReference>
<evidence type="ECO:0000256" key="3">
    <source>
        <dbReference type="ARBA" id="ARBA00022679"/>
    </source>
</evidence>
<accession>A0A0G1FE99</accession>
<keyword evidence="6" id="KW-0862">Zinc</keyword>
<comment type="catalytic activity">
    <reaction evidence="9">
        <text>S-methyl-5'-thioadenosine + phosphate = 5-(methylsulfanyl)-alpha-D-ribose 1-phosphate + adenine</text>
        <dbReference type="Rhea" id="RHEA:11852"/>
        <dbReference type="ChEBI" id="CHEBI:16708"/>
        <dbReference type="ChEBI" id="CHEBI:17509"/>
        <dbReference type="ChEBI" id="CHEBI:43474"/>
        <dbReference type="ChEBI" id="CHEBI:58533"/>
        <dbReference type="EC" id="2.4.2.28"/>
    </reaction>
    <physiologicalReaction direction="left-to-right" evidence="9">
        <dbReference type="Rhea" id="RHEA:11853"/>
    </physiologicalReaction>
</comment>
<protein>
    <recommendedName>
        <fullName evidence="10">Purine nucleoside phosphorylase</fullName>
    </recommendedName>
</protein>
<comment type="catalytic activity">
    <reaction evidence="7">
        <text>adenosine + H2O + H(+) = inosine + NH4(+)</text>
        <dbReference type="Rhea" id="RHEA:24408"/>
        <dbReference type="ChEBI" id="CHEBI:15377"/>
        <dbReference type="ChEBI" id="CHEBI:15378"/>
        <dbReference type="ChEBI" id="CHEBI:16335"/>
        <dbReference type="ChEBI" id="CHEBI:17596"/>
        <dbReference type="ChEBI" id="CHEBI:28938"/>
        <dbReference type="EC" id="3.5.4.4"/>
    </reaction>
    <physiologicalReaction direction="left-to-right" evidence="7">
        <dbReference type="Rhea" id="RHEA:24409"/>
    </physiologicalReaction>
</comment>
<evidence type="ECO:0000256" key="5">
    <source>
        <dbReference type="ARBA" id="ARBA00022801"/>
    </source>
</evidence>
<evidence type="ECO:0000256" key="6">
    <source>
        <dbReference type="ARBA" id="ARBA00022833"/>
    </source>
</evidence>
<name>A0A0G1FE99_9BACT</name>
<evidence type="ECO:0000313" key="12">
    <source>
        <dbReference type="Proteomes" id="UP000034543"/>
    </source>
</evidence>
<keyword evidence="5" id="KW-0378">Hydrolase</keyword>
<comment type="catalytic activity">
    <reaction evidence="1">
        <text>inosine + phosphate = alpha-D-ribose 1-phosphate + hypoxanthine</text>
        <dbReference type="Rhea" id="RHEA:27646"/>
        <dbReference type="ChEBI" id="CHEBI:17368"/>
        <dbReference type="ChEBI" id="CHEBI:17596"/>
        <dbReference type="ChEBI" id="CHEBI:43474"/>
        <dbReference type="ChEBI" id="CHEBI:57720"/>
        <dbReference type="EC" id="2.4.2.1"/>
    </reaction>
    <physiologicalReaction direction="left-to-right" evidence="1">
        <dbReference type="Rhea" id="RHEA:27647"/>
    </physiologicalReaction>
</comment>
<dbReference type="AlphaFoldDB" id="A0A0G1FE99"/>
<proteinExistence type="inferred from homology"/>
<sequence length="246" mass="27596">MLTVNNNFISFSIFEKFPELVCVMSMRGAGDLYIKNLRQPEKVQTFLSQLAIRPDELVSMEQVHCEHVAVVNKEFRGKTIPGVDGLIASERGIYLGVNAGDCVPIFFYDPKTLMTGVIHAGHRSTYLLITAEFIRFAERQGVRVTNLLVAIGPHIGGCCYEVSDHLAHVFKTRFPSEQVVFQTQNKWHVDLGEANKLSLLELGVLPEHIDVPITCTSCQNDRYFSYRKDSKATFGEMLGVIGIRTV</sequence>
<comment type="caution">
    <text evidence="11">The sequence shown here is derived from an EMBL/GenBank/DDBJ whole genome shotgun (WGS) entry which is preliminary data.</text>
</comment>
<dbReference type="EMBL" id="LCFB01000010">
    <property type="protein sequence ID" value="KKS85163.1"/>
    <property type="molecule type" value="Genomic_DNA"/>
</dbReference>
<keyword evidence="4" id="KW-0479">Metal-binding</keyword>
<evidence type="ECO:0000256" key="4">
    <source>
        <dbReference type="ARBA" id="ARBA00022723"/>
    </source>
</evidence>
<dbReference type="STRING" id="1618436.UV59_C0010G0034"/>
<dbReference type="PANTHER" id="PTHR30616:SF2">
    <property type="entry name" value="PURINE NUCLEOSIDE PHOSPHORYLASE LACC1"/>
    <property type="match status" value="1"/>
</dbReference>
<dbReference type="NCBIfam" id="TIGR00726">
    <property type="entry name" value="peptidoglycan editing factor PgeF"/>
    <property type="match status" value="1"/>
</dbReference>